<dbReference type="SUPFAM" id="SSF53335">
    <property type="entry name" value="S-adenosyl-L-methionine-dependent methyltransferases"/>
    <property type="match status" value="1"/>
</dbReference>
<dbReference type="EMBL" id="CP032152">
    <property type="protein sequence ID" value="AXY68619.1"/>
    <property type="molecule type" value="Genomic_DNA"/>
</dbReference>
<dbReference type="KEGG" id="tsq:D3A95_12860"/>
<keyword evidence="2" id="KW-1185">Reference proteome</keyword>
<gene>
    <name evidence="1" type="ORF">D3A95_12860</name>
</gene>
<dbReference type="GO" id="GO:0008168">
    <property type="term" value="F:methyltransferase activity"/>
    <property type="evidence" value="ECO:0007669"/>
    <property type="project" value="UniProtKB-KW"/>
</dbReference>
<sequence length="246" mass="29308">MENSTDQLLFLKRVINRIVRPFGINPFPRSFENPIAHKVNSAKEVFDEIYRTNYWKSFETYSGVGSEIKFVYPYIERLKKIINKYNLEKFFDAPCGDLNWINILIQDGTIKQYCGGDISEEVIKRNKEIYPHLTLDVFDITKDVFPKVDVWHCRDCFFHLPFSAIYDALENFLDSDIPFALITSHRSYLMHKNLDVGYGGFRFLDLEKEPFYLPKPIERIPDFRFAYDFPRYVCLWSKEQIAEFKR</sequence>
<dbReference type="Gene3D" id="3.40.50.150">
    <property type="entry name" value="Vaccinia Virus protein VP39"/>
    <property type="match status" value="1"/>
</dbReference>
<dbReference type="Proteomes" id="UP000261812">
    <property type="component" value="Chromosome"/>
</dbReference>
<dbReference type="RefSeq" id="WP_181495340.1">
    <property type="nucleotide sequence ID" value="NZ_CP032152.1"/>
</dbReference>
<organism evidence="1 2">
    <name type="scientific">Thermosynechococcus sichuanensis E542</name>
    <dbReference type="NCBI Taxonomy" id="2016101"/>
    <lineage>
        <taxon>Bacteria</taxon>
        <taxon>Bacillati</taxon>
        <taxon>Cyanobacteriota</taxon>
        <taxon>Cyanophyceae</taxon>
        <taxon>Acaryochloridales</taxon>
        <taxon>Thermosynechococcaceae</taxon>
        <taxon>Thermosynechococcus</taxon>
        <taxon>Thermosynechococcus sichuanensis</taxon>
    </lineage>
</organism>
<proteinExistence type="predicted"/>
<name>A0A3B7MDC6_9CYAN</name>
<accession>A0A3B7MDC6</accession>
<dbReference type="GO" id="GO:0032259">
    <property type="term" value="P:methylation"/>
    <property type="evidence" value="ECO:0007669"/>
    <property type="project" value="UniProtKB-KW"/>
</dbReference>
<keyword evidence="1" id="KW-0808">Transferase</keyword>
<dbReference type="InterPro" id="IPR029063">
    <property type="entry name" value="SAM-dependent_MTases_sf"/>
</dbReference>
<keyword evidence="1" id="KW-0489">Methyltransferase</keyword>
<protein>
    <submittedName>
        <fullName evidence="1">Class I SAM-dependent methyltransferase</fullName>
    </submittedName>
</protein>
<dbReference type="AlphaFoldDB" id="A0A3B7MDC6"/>
<reference evidence="2" key="1">
    <citation type="submission" date="2018-09" db="EMBL/GenBank/DDBJ databases">
        <title>Complete genome sequence of thermophilic cyanobacteria strain Thermosynechococcus elongatus PKUAC-SCTE542.</title>
        <authorList>
            <person name="Liang Y."/>
            <person name="Tang J."/>
            <person name="Daroch M."/>
        </authorList>
    </citation>
    <scope>NUCLEOTIDE SEQUENCE [LARGE SCALE GENOMIC DNA]</scope>
    <source>
        <strain evidence="2">E542</strain>
    </source>
</reference>
<evidence type="ECO:0000313" key="1">
    <source>
        <dbReference type="EMBL" id="AXY68619.1"/>
    </source>
</evidence>
<evidence type="ECO:0000313" key="2">
    <source>
        <dbReference type="Proteomes" id="UP000261812"/>
    </source>
</evidence>